<evidence type="ECO:0000313" key="2">
    <source>
        <dbReference type="EMBL" id="OIS93407.1"/>
    </source>
</evidence>
<feature type="domain" description="YjiS-like" evidence="1">
    <location>
        <begin position="92"/>
        <end position="126"/>
    </location>
</feature>
<proteinExistence type="predicted"/>
<dbReference type="EMBL" id="MOEC01000009">
    <property type="protein sequence ID" value="OIS93407.1"/>
    <property type="molecule type" value="Genomic_DNA"/>
</dbReference>
<dbReference type="OrthoDB" id="8399238at2"/>
<accession>A0A1J6HYV4</accession>
<comment type="caution">
    <text evidence="2">The sequence shown here is derived from an EMBL/GenBank/DDBJ whole genome shotgun (WGS) entry which is preliminary data.</text>
</comment>
<dbReference type="InterPro" id="IPR009506">
    <property type="entry name" value="YjiS-like"/>
</dbReference>
<dbReference type="Proteomes" id="UP000182985">
    <property type="component" value="Unassembled WGS sequence"/>
</dbReference>
<name>A0A1J6HYV4_9HYPH</name>
<sequence>MKWTEPMFYFRPQTETIDTILPVPVADSVTDLPKALQVNLMAASQPQIGYVRRVVSFCSYALSDASKLEKKSVQRTDFSAKTLRTFAGNALDWMSYRMMLRRSRIALGELTDDQLRDIGLQRDEAEREARKVRFHLR</sequence>
<protein>
    <recommendedName>
        <fullName evidence="1">YjiS-like domain-containing protein</fullName>
    </recommendedName>
</protein>
<dbReference type="RefSeq" id="WP_071631735.1">
    <property type="nucleotide sequence ID" value="NZ_MOEC01000009.1"/>
</dbReference>
<evidence type="ECO:0000313" key="3">
    <source>
        <dbReference type="Proteomes" id="UP000182985"/>
    </source>
</evidence>
<organism evidence="2 3">
    <name type="scientific">Brucella cytisi</name>
    <dbReference type="NCBI Taxonomy" id="407152"/>
    <lineage>
        <taxon>Bacteria</taxon>
        <taxon>Pseudomonadati</taxon>
        <taxon>Pseudomonadota</taxon>
        <taxon>Alphaproteobacteria</taxon>
        <taxon>Hyphomicrobiales</taxon>
        <taxon>Brucellaceae</taxon>
        <taxon>Brucella/Ochrobactrum group</taxon>
        <taxon>Brucella</taxon>
    </lineage>
</organism>
<evidence type="ECO:0000259" key="1">
    <source>
        <dbReference type="Pfam" id="PF06568"/>
    </source>
</evidence>
<keyword evidence="3" id="KW-1185">Reference proteome</keyword>
<dbReference type="Pfam" id="PF06568">
    <property type="entry name" value="YjiS-like"/>
    <property type="match status" value="1"/>
</dbReference>
<dbReference type="AlphaFoldDB" id="A0A1J6HYV4"/>
<gene>
    <name evidence="2" type="ORF">BLA27_10605</name>
</gene>
<reference evidence="2 3" key="1">
    <citation type="submission" date="2016-10" db="EMBL/GenBank/DDBJ databases">
        <title>The Draft Genome Sequence of the Potato Rhizosphere Bacteria Ochrobactrum sp. IPA7.2.</title>
        <authorList>
            <person name="Gogoleva N.E."/>
            <person name="Khlopko Y.A."/>
            <person name="Burygin G.L."/>
            <person name="Plotnikov A.O."/>
        </authorList>
    </citation>
    <scope>NUCLEOTIDE SEQUENCE [LARGE SCALE GENOMIC DNA]</scope>
    <source>
        <strain evidence="2 3">IPA7.2</strain>
    </source>
</reference>